<comment type="caution">
    <text evidence="1">The sequence shown here is derived from an EMBL/GenBank/DDBJ whole genome shotgun (WGS) entry which is preliminary data.</text>
</comment>
<dbReference type="Pfam" id="PF13671">
    <property type="entry name" value="AAA_33"/>
    <property type="match status" value="1"/>
</dbReference>
<sequence length="175" mass="19850">MQPGKKIYILIGPKGSGKTFIGNLLSSHFSMPFLPVEAIALKLKNERNYDNDTYILEVFEAIEKAVRKCLVQGDEIIFEATGLTDAFDKMLLRLQGDFNVKLIKIITRPEICLDRIKTRDNTQQIKMADNDIQAINSLSMDKTFVFDGEIDNNKATGQQIIDAFRKIIKATNHRV</sequence>
<gene>
    <name evidence="1" type="ORF">QQ020_01030</name>
</gene>
<dbReference type="Gene3D" id="3.40.50.300">
    <property type="entry name" value="P-loop containing nucleotide triphosphate hydrolases"/>
    <property type="match status" value="1"/>
</dbReference>
<evidence type="ECO:0000313" key="2">
    <source>
        <dbReference type="Proteomes" id="UP001172083"/>
    </source>
</evidence>
<keyword evidence="2" id="KW-1185">Reference proteome</keyword>
<dbReference type="RefSeq" id="WP_346755942.1">
    <property type="nucleotide sequence ID" value="NZ_JAUJEB010000001.1"/>
</dbReference>
<evidence type="ECO:0000313" key="1">
    <source>
        <dbReference type="EMBL" id="MDN5210599.1"/>
    </source>
</evidence>
<dbReference type="SUPFAM" id="SSF52540">
    <property type="entry name" value="P-loop containing nucleoside triphosphate hydrolases"/>
    <property type="match status" value="1"/>
</dbReference>
<organism evidence="1 2">
    <name type="scientific">Agaribacillus aureus</name>
    <dbReference type="NCBI Taxonomy" id="3051825"/>
    <lineage>
        <taxon>Bacteria</taxon>
        <taxon>Pseudomonadati</taxon>
        <taxon>Bacteroidota</taxon>
        <taxon>Cytophagia</taxon>
        <taxon>Cytophagales</taxon>
        <taxon>Splendidivirgaceae</taxon>
        <taxon>Agaribacillus</taxon>
    </lineage>
</organism>
<dbReference type="Proteomes" id="UP001172083">
    <property type="component" value="Unassembled WGS sequence"/>
</dbReference>
<protein>
    <submittedName>
        <fullName evidence="1">AAA family ATPase</fullName>
    </submittedName>
</protein>
<accession>A0ABT8KYV7</accession>
<name>A0ABT8KYV7_9BACT</name>
<dbReference type="InterPro" id="IPR027417">
    <property type="entry name" value="P-loop_NTPase"/>
</dbReference>
<dbReference type="EMBL" id="JAUJEB010000001">
    <property type="protein sequence ID" value="MDN5210599.1"/>
    <property type="molecule type" value="Genomic_DNA"/>
</dbReference>
<proteinExistence type="predicted"/>
<reference evidence="1" key="1">
    <citation type="submission" date="2023-06" db="EMBL/GenBank/DDBJ databases">
        <title>Genomic of Agaribacillus aureum.</title>
        <authorList>
            <person name="Wang G."/>
        </authorList>
    </citation>
    <scope>NUCLEOTIDE SEQUENCE</scope>
    <source>
        <strain evidence="1">BMA12</strain>
    </source>
</reference>